<dbReference type="PANTHER" id="PTHR43242:SF1">
    <property type="entry name" value="NAD(P)-BINDING ROSSMANN-FOLD SUPERFAMILY PROTEIN"/>
    <property type="match status" value="1"/>
</dbReference>
<accession>A0A0N9HMY5</accession>
<evidence type="ECO:0000259" key="1">
    <source>
        <dbReference type="Pfam" id="PF04321"/>
    </source>
</evidence>
<organism evidence="2">
    <name type="scientific">uncultured bacterium 5G12</name>
    <dbReference type="NCBI Taxonomy" id="1701325"/>
    <lineage>
        <taxon>Bacteria</taxon>
        <taxon>environmental samples</taxon>
    </lineage>
</organism>
<dbReference type="PANTHER" id="PTHR43242">
    <property type="entry name" value="NAD(P)-BINDING ROSSMANN-FOLD SUPERFAMILY PROTEIN"/>
    <property type="match status" value="1"/>
</dbReference>
<name>A0A0N9HMY5_9BACT</name>
<sequence>MQRLLVTGGCGYLGRELVARAPAARWDVRATWFAQPPPEDGDWVRLDVRDEAALADALAGVDAVVHTAYRQGDREWDVNVVGSAAVARAAEGRRLIHLSTDLVFSGGRGRYREEDEPAPVNSYGRSKAEAERRVAAAHPAATIVRTSLIYGGAEPGPQERLARDGRRFFTDELRSPVQVGDLADAVLELLALDVAGPLHLGGADDISRFDFAVLLGADPELLEPVHTMAERAPNVTLDSSRARALLTTPLRGVREVLR</sequence>
<protein>
    <submittedName>
        <fullName evidence="2">dTDP-4-dehydrorhamnose reductase</fullName>
    </submittedName>
</protein>
<dbReference type="InterPro" id="IPR029903">
    <property type="entry name" value="RmlD-like-bd"/>
</dbReference>
<dbReference type="SUPFAM" id="SSF51735">
    <property type="entry name" value="NAD(P)-binding Rossmann-fold domains"/>
    <property type="match status" value="1"/>
</dbReference>
<dbReference type="EMBL" id="KT342857">
    <property type="protein sequence ID" value="ALG05302.2"/>
    <property type="molecule type" value="Genomic_DNA"/>
</dbReference>
<reference evidence="2" key="1">
    <citation type="submission" date="2016-04" db="EMBL/GenBank/DDBJ databases">
        <title>Exploring the genomic information of specific uncultured soil bacteria through a new metagenomic library-based strategy.</title>
        <authorList>
            <person name="Liu Y."/>
            <person name="Zhang R."/>
        </authorList>
    </citation>
    <scope>NUCLEOTIDE SEQUENCE</scope>
</reference>
<dbReference type="Gene3D" id="3.40.50.720">
    <property type="entry name" value="NAD(P)-binding Rossmann-like Domain"/>
    <property type="match status" value="1"/>
</dbReference>
<dbReference type="Pfam" id="PF04321">
    <property type="entry name" value="RmlD_sub_bind"/>
    <property type="match status" value="1"/>
</dbReference>
<feature type="domain" description="RmlD-like substrate binding" evidence="1">
    <location>
        <begin position="3"/>
        <end position="256"/>
    </location>
</feature>
<gene>
    <name evidence="2" type="primary">rfbD</name>
    <name evidence="2" type="ORF">5G12_043</name>
</gene>
<dbReference type="AlphaFoldDB" id="A0A0N9HMY5"/>
<dbReference type="InterPro" id="IPR036291">
    <property type="entry name" value="NAD(P)-bd_dom_sf"/>
</dbReference>
<proteinExistence type="predicted"/>
<evidence type="ECO:0000313" key="2">
    <source>
        <dbReference type="EMBL" id="ALG05302.2"/>
    </source>
</evidence>